<evidence type="ECO:0000313" key="4">
    <source>
        <dbReference type="EMBL" id="KAJ0399127.1"/>
    </source>
</evidence>
<protein>
    <recommendedName>
        <fullName evidence="3">RecF/RecN/SMC N-terminal domain-containing protein</fullName>
    </recommendedName>
</protein>
<comment type="caution">
    <text evidence="4">The sequence shown here is derived from an EMBL/GenBank/DDBJ whole genome shotgun (WGS) entry which is preliminary data.</text>
</comment>
<dbReference type="InterPro" id="IPR003395">
    <property type="entry name" value="RecF/RecN/SMC_N"/>
</dbReference>
<dbReference type="GO" id="GO:0016887">
    <property type="term" value="F:ATP hydrolysis activity"/>
    <property type="evidence" value="ECO:0007669"/>
    <property type="project" value="InterPro"/>
</dbReference>
<proteinExistence type="predicted"/>
<dbReference type="PANTHER" id="PTHR43977">
    <property type="entry name" value="STRUCTURAL MAINTENANCE OF CHROMOSOMES PROTEIN 3"/>
    <property type="match status" value="1"/>
</dbReference>
<dbReference type="SUPFAM" id="SSF52540">
    <property type="entry name" value="P-loop containing nucleoside triphosphate hydrolases"/>
    <property type="match status" value="1"/>
</dbReference>
<keyword evidence="1" id="KW-0131">Cell cycle</keyword>
<dbReference type="EMBL" id="JAKCXM010000193">
    <property type="protein sequence ID" value="KAJ0399127.1"/>
    <property type="molecule type" value="Genomic_DNA"/>
</dbReference>
<feature type="coiled-coil region" evidence="2">
    <location>
        <begin position="187"/>
        <end position="316"/>
    </location>
</feature>
<keyword evidence="5" id="KW-1185">Reference proteome</keyword>
<accession>A0AAD5Q9N9</accession>
<dbReference type="AlphaFoldDB" id="A0AAD5Q9N9"/>
<dbReference type="Pfam" id="PF02463">
    <property type="entry name" value="SMC_N"/>
    <property type="match status" value="1"/>
</dbReference>
<evidence type="ECO:0000313" key="5">
    <source>
        <dbReference type="Proteomes" id="UP001209570"/>
    </source>
</evidence>
<dbReference type="GO" id="GO:0005524">
    <property type="term" value="F:ATP binding"/>
    <property type="evidence" value="ECO:0007669"/>
    <property type="project" value="InterPro"/>
</dbReference>
<gene>
    <name evidence="4" type="ORF">P43SY_007533</name>
</gene>
<sequence length="372" mass="43651">MHVKRVAVCGFRSYKDQVVTEDFSKEHNVVIGRNGTGKSNFFDAIRFCLLTSRFANLRPEERQALLHEGSGKHVMSAYVEIVFDNRDGRLPVDTEEVVLRRTIGVKKDEFFLNRKHITKSDVIHLLESAGFSRSNPYYIVQQGKVNALALMKERERLELLKEVAGTKVYEERRVESLKIMQETQSRRDKILEVITYIEERLAELEEEKEELRAYQQLDREQRALQYTMHEKELQNVRADLEEIERKRMEEASTSSGLHERQVQIRQEIARIQADRSVHEDDLALLAEQRKAIERERTGLMETHYQLELEVKELEEKFITSTFRPELVSVADKFYGIGYQSKISNVYSMTKQESLEFIANIMAEEEEVERARK</sequence>
<evidence type="ECO:0000256" key="1">
    <source>
        <dbReference type="ARBA" id="ARBA00023306"/>
    </source>
</evidence>
<dbReference type="Proteomes" id="UP001209570">
    <property type="component" value="Unassembled WGS sequence"/>
</dbReference>
<dbReference type="CDD" id="cd03272">
    <property type="entry name" value="ABC_SMC3_euk"/>
    <property type="match status" value="1"/>
</dbReference>
<feature type="domain" description="RecF/RecN/SMC N-terminal" evidence="3">
    <location>
        <begin position="3"/>
        <end position="227"/>
    </location>
</feature>
<name>A0AAD5Q9N9_PYTIN</name>
<dbReference type="FunFam" id="3.40.50.300:FF:000424">
    <property type="entry name" value="Structural maintenance of chromosomes 3"/>
    <property type="match status" value="1"/>
</dbReference>
<evidence type="ECO:0000256" key="2">
    <source>
        <dbReference type="SAM" id="Coils"/>
    </source>
</evidence>
<dbReference type="InterPro" id="IPR041741">
    <property type="entry name" value="SMC3_ABC_euk"/>
</dbReference>
<organism evidence="4 5">
    <name type="scientific">Pythium insidiosum</name>
    <name type="common">Pythiosis disease agent</name>
    <dbReference type="NCBI Taxonomy" id="114742"/>
    <lineage>
        <taxon>Eukaryota</taxon>
        <taxon>Sar</taxon>
        <taxon>Stramenopiles</taxon>
        <taxon>Oomycota</taxon>
        <taxon>Peronosporomycetes</taxon>
        <taxon>Pythiales</taxon>
        <taxon>Pythiaceae</taxon>
        <taxon>Pythium</taxon>
    </lineage>
</organism>
<dbReference type="InterPro" id="IPR027417">
    <property type="entry name" value="P-loop_NTPase"/>
</dbReference>
<keyword evidence="2" id="KW-0175">Coiled coil</keyword>
<evidence type="ECO:0000259" key="3">
    <source>
        <dbReference type="Pfam" id="PF02463"/>
    </source>
</evidence>
<reference evidence="4" key="1">
    <citation type="submission" date="2021-12" db="EMBL/GenBank/DDBJ databases">
        <title>Prjna785345.</title>
        <authorList>
            <person name="Rujirawat T."/>
            <person name="Krajaejun T."/>
        </authorList>
    </citation>
    <scope>NUCLEOTIDE SEQUENCE</scope>
    <source>
        <strain evidence="4">Pi057C3</strain>
    </source>
</reference>
<dbReference type="Gene3D" id="3.40.50.300">
    <property type="entry name" value="P-loop containing nucleotide triphosphate hydrolases"/>
    <property type="match status" value="2"/>
</dbReference>